<sequence>TKALTDQWATKTPQQAFDFLSKPDVTVTNTSDKQGQLPKIKALDATVQGAFQAIMEHESSASEPFYQGFHPGITCGRSGMKPIVGMRFHLRGIEPSSDLCQAEYDKLDDAEKGLYEAIPPPQPLSPGLKLEGGSLEGAAAEYMGEYRLAVDDRVRPHQAGEAGWRGGPILVNSRPAWRHTTHLTCWLAFDGANWRGQPEASLGQKSGVLLLSDAAALSPDASSATWLAASGPGSAGAAQPQLKCIPCAAPPLSRVELKELPVKNFRGPCADCCKPLAPCCCVSADGEAIFGCVPTEPSYFLPACLHMALCPQLGCDPRGGNENMADYFIAPFLVAP</sequence>
<protein>
    <submittedName>
        <fullName evidence="1">Uncharacterized protein</fullName>
    </submittedName>
</protein>
<comment type="caution">
    <text evidence="1">The sequence shown here is derived from an EMBL/GenBank/DDBJ whole genome shotgun (WGS) entry which is preliminary data.</text>
</comment>
<proteinExistence type="predicted"/>
<evidence type="ECO:0000313" key="1">
    <source>
        <dbReference type="EMBL" id="KOO33023.1"/>
    </source>
</evidence>
<reference evidence="2" key="1">
    <citation type="journal article" date="2015" name="PLoS Genet.">
        <title>Genome Sequence and Transcriptome Analyses of Chrysochromulina tobin: Metabolic Tools for Enhanced Algal Fitness in the Prominent Order Prymnesiales (Haptophyceae).</title>
        <authorList>
            <person name="Hovde B.T."/>
            <person name="Deodato C.R."/>
            <person name="Hunsperger H.M."/>
            <person name="Ryken S.A."/>
            <person name="Yost W."/>
            <person name="Jha R.K."/>
            <person name="Patterson J."/>
            <person name="Monnat R.J. Jr."/>
            <person name="Barlow S.B."/>
            <person name="Starkenburg S.R."/>
            <person name="Cattolico R.A."/>
        </authorList>
    </citation>
    <scope>NUCLEOTIDE SEQUENCE</scope>
    <source>
        <strain evidence="2">CCMP291</strain>
    </source>
</reference>
<gene>
    <name evidence="1" type="ORF">Ctob_014274</name>
</gene>
<dbReference type="EMBL" id="JWZX01001621">
    <property type="protein sequence ID" value="KOO33023.1"/>
    <property type="molecule type" value="Genomic_DNA"/>
</dbReference>
<keyword evidence="2" id="KW-1185">Reference proteome</keyword>
<organism evidence="1 2">
    <name type="scientific">Chrysochromulina tobinii</name>
    <dbReference type="NCBI Taxonomy" id="1460289"/>
    <lineage>
        <taxon>Eukaryota</taxon>
        <taxon>Haptista</taxon>
        <taxon>Haptophyta</taxon>
        <taxon>Prymnesiophyceae</taxon>
        <taxon>Prymnesiales</taxon>
        <taxon>Chrysochromulinaceae</taxon>
        <taxon>Chrysochromulina</taxon>
    </lineage>
</organism>
<accession>A0A0M0K3R5</accession>
<dbReference type="AlphaFoldDB" id="A0A0M0K3R5"/>
<feature type="non-terminal residue" evidence="1">
    <location>
        <position position="1"/>
    </location>
</feature>
<evidence type="ECO:0000313" key="2">
    <source>
        <dbReference type="Proteomes" id="UP000037460"/>
    </source>
</evidence>
<name>A0A0M0K3R5_9EUKA</name>
<dbReference type="Proteomes" id="UP000037460">
    <property type="component" value="Unassembled WGS sequence"/>
</dbReference>